<dbReference type="InterPro" id="IPR004391">
    <property type="entry name" value="Glu_race"/>
</dbReference>
<dbReference type="GO" id="GO:0071555">
    <property type="term" value="P:cell wall organization"/>
    <property type="evidence" value="ECO:0007669"/>
    <property type="project" value="UniProtKB-KW"/>
</dbReference>
<keyword evidence="3 7" id="KW-0133">Cell shape</keyword>
<evidence type="ECO:0000256" key="5">
    <source>
        <dbReference type="ARBA" id="ARBA00023235"/>
    </source>
</evidence>
<evidence type="ECO:0000256" key="6">
    <source>
        <dbReference type="ARBA" id="ARBA00023316"/>
    </source>
</evidence>
<dbReference type="InterPro" id="IPR015942">
    <property type="entry name" value="Asp/Glu/hydantoin_racemase"/>
</dbReference>
<dbReference type="InterPro" id="IPR018187">
    <property type="entry name" value="Asp/Glu_racemase_AS_1"/>
</dbReference>
<proteinExistence type="inferred from homology"/>
<feature type="binding site" evidence="7">
    <location>
        <begin position="53"/>
        <end position="54"/>
    </location>
    <ligand>
        <name>substrate</name>
    </ligand>
</feature>
<evidence type="ECO:0000256" key="3">
    <source>
        <dbReference type="ARBA" id="ARBA00022960"/>
    </source>
</evidence>
<dbReference type="PROSITE" id="PS00923">
    <property type="entry name" value="ASP_GLU_RACEMASE_1"/>
    <property type="match status" value="1"/>
</dbReference>
<sequence>MIKEQPDHDNLPDKAPVLVFDSGIGGLTVLRELRVWLPDRRFVYVADDAGFPYGDWEEEALCDRIIKLFDRLLAEHKPAIVVIACNTASTLVLDDLRAAFPFMKFVGTVPAIKPAAERTRSGLVSVLATPGTVRRAYTHDLIQSFASKCHVKLVGANLLATLAEAHIRGERIDEAQVLEQITPCFVEEDGRRTDIVVLACTHYPFLANVFRKIAPWPVDWLDPAEAIARRTISLLQESEGQGENGKMRENSDHPHDVAEFTSGKPDFAIRRLLQGFGLQFDHIDG</sequence>
<comment type="function">
    <text evidence="7">Provides the (R)-glutamate required for cell wall biosynthesis.</text>
</comment>
<accession>A0A841LTE9</accession>
<dbReference type="SUPFAM" id="SSF53681">
    <property type="entry name" value="Aspartate/glutamate racemase"/>
    <property type="match status" value="2"/>
</dbReference>
<comment type="similarity">
    <text evidence="7">Belongs to the aspartate/glutamate racemases family.</text>
</comment>
<dbReference type="Gene3D" id="3.40.50.1860">
    <property type="match status" value="2"/>
</dbReference>
<comment type="caution">
    <text evidence="8">The sequence shown here is derived from an EMBL/GenBank/DDBJ whole genome shotgun (WGS) entry which is preliminary data.</text>
</comment>
<gene>
    <name evidence="7" type="primary">murI</name>
    <name evidence="8" type="ORF">FHS77_000704</name>
</gene>
<dbReference type="UniPathway" id="UPA00219"/>
<protein>
    <recommendedName>
        <fullName evidence="2 7">Glutamate racemase</fullName>
        <ecNumber evidence="2 7">5.1.1.3</ecNumber>
    </recommendedName>
</protein>
<evidence type="ECO:0000313" key="9">
    <source>
        <dbReference type="Proteomes" id="UP000555393"/>
    </source>
</evidence>
<dbReference type="NCBIfam" id="TIGR00067">
    <property type="entry name" value="glut_race"/>
    <property type="match status" value="1"/>
</dbReference>
<dbReference type="PANTHER" id="PTHR21198:SF2">
    <property type="entry name" value="GLUTAMATE RACEMASE"/>
    <property type="match status" value="1"/>
</dbReference>
<dbReference type="GO" id="GO:0008360">
    <property type="term" value="P:regulation of cell shape"/>
    <property type="evidence" value="ECO:0007669"/>
    <property type="project" value="UniProtKB-KW"/>
</dbReference>
<evidence type="ECO:0000256" key="2">
    <source>
        <dbReference type="ARBA" id="ARBA00013090"/>
    </source>
</evidence>
<organism evidence="8 9">
    <name type="scientific">Paenochrobactrum gallinarii</name>
    <dbReference type="NCBI Taxonomy" id="643673"/>
    <lineage>
        <taxon>Bacteria</taxon>
        <taxon>Pseudomonadati</taxon>
        <taxon>Pseudomonadota</taxon>
        <taxon>Alphaproteobacteria</taxon>
        <taxon>Hyphomicrobiales</taxon>
        <taxon>Brucellaceae</taxon>
        <taxon>Paenochrobactrum</taxon>
    </lineage>
</organism>
<comment type="catalytic activity">
    <reaction evidence="1 7">
        <text>L-glutamate = D-glutamate</text>
        <dbReference type="Rhea" id="RHEA:12813"/>
        <dbReference type="ChEBI" id="CHEBI:29985"/>
        <dbReference type="ChEBI" id="CHEBI:29986"/>
        <dbReference type="EC" id="5.1.1.3"/>
    </reaction>
</comment>
<dbReference type="EMBL" id="JACIIU010000002">
    <property type="protein sequence ID" value="MBB6260180.1"/>
    <property type="molecule type" value="Genomic_DNA"/>
</dbReference>
<keyword evidence="5 7" id="KW-0413">Isomerase</keyword>
<feature type="binding site" evidence="7">
    <location>
        <begin position="86"/>
        <end position="87"/>
    </location>
    <ligand>
        <name>substrate</name>
    </ligand>
</feature>
<feature type="active site" description="Proton donor/acceptor" evidence="7">
    <location>
        <position position="200"/>
    </location>
</feature>
<dbReference type="PROSITE" id="PS00924">
    <property type="entry name" value="ASP_GLU_RACEMASE_2"/>
    <property type="match status" value="1"/>
</dbReference>
<name>A0A841LTE9_9HYPH</name>
<reference evidence="8 9" key="1">
    <citation type="submission" date="2020-08" db="EMBL/GenBank/DDBJ databases">
        <title>Genomic Encyclopedia of Type Strains, Phase IV (KMG-IV): sequencing the most valuable type-strain genomes for metagenomic binning, comparative biology and taxonomic classification.</title>
        <authorList>
            <person name="Goeker M."/>
        </authorList>
    </citation>
    <scope>NUCLEOTIDE SEQUENCE [LARGE SCALE GENOMIC DNA]</scope>
    <source>
        <strain evidence="8 9">DSM 22336</strain>
    </source>
</reference>
<feature type="active site" description="Proton donor/acceptor" evidence="7">
    <location>
        <position position="85"/>
    </location>
</feature>
<evidence type="ECO:0000313" key="8">
    <source>
        <dbReference type="EMBL" id="MBB6260180.1"/>
    </source>
</evidence>
<dbReference type="EC" id="5.1.1.3" evidence="2 7"/>
<evidence type="ECO:0000256" key="1">
    <source>
        <dbReference type="ARBA" id="ARBA00001602"/>
    </source>
</evidence>
<dbReference type="AlphaFoldDB" id="A0A841LTE9"/>
<feature type="binding site" evidence="7">
    <location>
        <begin position="21"/>
        <end position="22"/>
    </location>
    <ligand>
        <name>substrate</name>
    </ligand>
</feature>
<keyword evidence="4 7" id="KW-0573">Peptidoglycan synthesis</keyword>
<dbReference type="InterPro" id="IPR033134">
    <property type="entry name" value="Asp/Glu_racemase_AS_2"/>
</dbReference>
<dbReference type="InterPro" id="IPR001920">
    <property type="entry name" value="Asp/Glu_race"/>
</dbReference>
<evidence type="ECO:0000256" key="7">
    <source>
        <dbReference type="HAMAP-Rule" id="MF_00258"/>
    </source>
</evidence>
<feature type="binding site" evidence="7">
    <location>
        <begin position="201"/>
        <end position="202"/>
    </location>
    <ligand>
        <name>substrate</name>
    </ligand>
</feature>
<dbReference type="HAMAP" id="MF_00258">
    <property type="entry name" value="Glu_racemase"/>
    <property type="match status" value="1"/>
</dbReference>
<dbReference type="GO" id="GO:0008881">
    <property type="term" value="F:glutamate racemase activity"/>
    <property type="evidence" value="ECO:0007669"/>
    <property type="project" value="UniProtKB-UniRule"/>
</dbReference>
<dbReference type="PANTHER" id="PTHR21198">
    <property type="entry name" value="GLUTAMATE RACEMASE"/>
    <property type="match status" value="1"/>
</dbReference>
<dbReference type="GO" id="GO:0009252">
    <property type="term" value="P:peptidoglycan biosynthetic process"/>
    <property type="evidence" value="ECO:0007669"/>
    <property type="project" value="UniProtKB-UniRule"/>
</dbReference>
<dbReference type="Proteomes" id="UP000555393">
    <property type="component" value="Unassembled WGS sequence"/>
</dbReference>
<keyword evidence="9" id="KW-1185">Reference proteome</keyword>
<keyword evidence="6 7" id="KW-0961">Cell wall biogenesis/degradation</keyword>
<dbReference type="Pfam" id="PF01177">
    <property type="entry name" value="Asp_Glu_race"/>
    <property type="match status" value="1"/>
</dbReference>
<evidence type="ECO:0000256" key="4">
    <source>
        <dbReference type="ARBA" id="ARBA00022984"/>
    </source>
</evidence>
<comment type="pathway">
    <text evidence="7">Cell wall biogenesis; peptidoglycan biosynthesis.</text>
</comment>